<name>A0A8J2NS24_9HEXA</name>
<evidence type="ECO:0000313" key="4">
    <source>
        <dbReference type="Proteomes" id="UP000708208"/>
    </source>
</evidence>
<feature type="region of interest" description="Disordered" evidence="1">
    <location>
        <begin position="85"/>
        <end position="138"/>
    </location>
</feature>
<sequence length="585" mass="65859">MDHNSTDSIEFILLYLTDVPKITQKEGRVGLLVPLDMSNKKSEVQESSKLSAKNAPKTLAPSAIPEKRRETVDVPANIVIPENHATVTKSHRIIDNSPIPSPPRPNRTSVGGQNRKRSNQQGTTKKQNSGSKPANNVKVQKRFKDFASLKAVFSLGNKETSTAKFPNYTTSEEEFKNAHVVSPIWATDYSTPHTALQASLKRQSKELIHPPPKMDFGVGDSSLSAPYIYNSLRDPEGNNSADRKNEFGRLPLGLGAKEMKSLDNHSSTTTVNSGYLNMHRFTGNIITTNPRAVRGWVQFWTKRLYLFWVALVLAASLLNSIFMYAFHFIPHDIFARDFLYRILLRGEFNFGGMAGVLLAFLAISIWGCAMLTHPSPKSIVYRNTRWPFVGLAMIYVTFCMASQVYECVHLYDDLETVMIKDIMNPRSFKKTKLEAYTQTYYHCCGIHYIKDWSTYGHLEQSNRSDLKGGYPPTCCNTDTFPQCSHILPVLLRTPSKDDPSRMDLQLWDTPCFEAEYILIVTTTSLIFIIESFCMISIIGAIVLLRIVLKHTNDAWKVGGDSNGRQMADVPDQLVSFVIILLVNCH</sequence>
<organism evidence="3 4">
    <name type="scientific">Allacma fusca</name>
    <dbReference type="NCBI Taxonomy" id="39272"/>
    <lineage>
        <taxon>Eukaryota</taxon>
        <taxon>Metazoa</taxon>
        <taxon>Ecdysozoa</taxon>
        <taxon>Arthropoda</taxon>
        <taxon>Hexapoda</taxon>
        <taxon>Collembola</taxon>
        <taxon>Symphypleona</taxon>
        <taxon>Sminthuridae</taxon>
        <taxon>Allacma</taxon>
    </lineage>
</organism>
<protein>
    <submittedName>
        <fullName evidence="3">Uncharacterized protein</fullName>
    </submittedName>
</protein>
<keyword evidence="2" id="KW-0472">Membrane</keyword>
<evidence type="ECO:0000313" key="3">
    <source>
        <dbReference type="EMBL" id="CAG7723812.1"/>
    </source>
</evidence>
<feature type="transmembrane region" description="Helical" evidence="2">
    <location>
        <begin position="349"/>
        <end position="372"/>
    </location>
</feature>
<keyword evidence="2" id="KW-0812">Transmembrane</keyword>
<dbReference type="EMBL" id="CAJVCH010102839">
    <property type="protein sequence ID" value="CAG7723812.1"/>
    <property type="molecule type" value="Genomic_DNA"/>
</dbReference>
<keyword evidence="2" id="KW-1133">Transmembrane helix</keyword>
<proteinExistence type="predicted"/>
<evidence type="ECO:0000256" key="1">
    <source>
        <dbReference type="SAM" id="MobiDB-lite"/>
    </source>
</evidence>
<feature type="transmembrane region" description="Helical" evidence="2">
    <location>
        <begin position="516"/>
        <end position="544"/>
    </location>
</feature>
<feature type="region of interest" description="Disordered" evidence="1">
    <location>
        <begin position="44"/>
        <end position="68"/>
    </location>
</feature>
<comment type="caution">
    <text evidence="3">The sequence shown here is derived from an EMBL/GenBank/DDBJ whole genome shotgun (WGS) entry which is preliminary data.</text>
</comment>
<keyword evidence="4" id="KW-1185">Reference proteome</keyword>
<feature type="transmembrane region" description="Helical" evidence="2">
    <location>
        <begin position="304"/>
        <end position="329"/>
    </location>
</feature>
<feature type="transmembrane region" description="Helical" evidence="2">
    <location>
        <begin position="384"/>
        <end position="405"/>
    </location>
</feature>
<evidence type="ECO:0000256" key="2">
    <source>
        <dbReference type="SAM" id="Phobius"/>
    </source>
</evidence>
<gene>
    <name evidence="3" type="ORF">AFUS01_LOCUS12874</name>
</gene>
<dbReference type="Proteomes" id="UP000708208">
    <property type="component" value="Unassembled WGS sequence"/>
</dbReference>
<reference evidence="3" key="1">
    <citation type="submission" date="2021-06" db="EMBL/GenBank/DDBJ databases">
        <authorList>
            <person name="Hodson N. C."/>
            <person name="Mongue J. A."/>
            <person name="Jaron S. K."/>
        </authorList>
    </citation>
    <scope>NUCLEOTIDE SEQUENCE</scope>
</reference>
<accession>A0A8J2NS24</accession>
<dbReference type="AlphaFoldDB" id="A0A8J2NS24"/>
<feature type="compositionally biased region" description="Polar residues" evidence="1">
    <location>
        <begin position="119"/>
        <end position="138"/>
    </location>
</feature>